<dbReference type="Proteomes" id="UP000001940">
    <property type="component" value="Chromosome IV"/>
</dbReference>
<evidence type="ECO:0000256" key="9">
    <source>
        <dbReference type="ARBA" id="ARBA00023136"/>
    </source>
</evidence>
<keyword evidence="5 19" id="KW-0812">Transmembrane</keyword>
<keyword evidence="21" id="KW-1185">Reference proteome</keyword>
<sequence>MATYEELKNVVQWTSFVFSICLNSLLIYLILTKSPKKMGNYRYLMIYFSCFAMFFSTCDVIVGPFIHSFQKSFCVLADRTNWLLGETTQFALICVLCGCFGVTITFFVIHFVFRYFASERQGRLAYFHGWYFVVWLTIPVFFGIIWGGTVAYFLSPTQETTDYVRESIMSNYNLSMENVTYVGALYWSQRGNGKEEIVMSTLIATIVFTAMITSSFSVVCYYGYLSYKRITSLIDEGQSEFTRNLQIQLYKALVVQAIIPIVLMYLPVGSYLVLPAFGINISPFSKLVTFLYAAYPAVDPLPLFLIIDHYRLALTDYFYCFSSNKNRVNASEAEISRNQATI</sequence>
<dbReference type="WormBase" id="Y9C9A.2">
    <property type="protein sequence ID" value="CE21353"/>
    <property type="gene ID" value="WBGene00006209"/>
    <property type="gene designation" value="str-164"/>
</dbReference>
<dbReference type="FunFam" id="1.20.1070.10:FF:000128">
    <property type="entry name" value="Seven TM Receptor"/>
    <property type="match status" value="1"/>
</dbReference>
<evidence type="ECO:0000313" key="21">
    <source>
        <dbReference type="Proteomes" id="UP000001940"/>
    </source>
</evidence>
<evidence type="ECO:0000313" key="20">
    <source>
        <dbReference type="EMBL" id="CCD68685.1"/>
    </source>
</evidence>
<comment type="similarity">
    <text evidence="14">Belongs to the nematode receptor-like protein str family.</text>
</comment>
<keyword evidence="8" id="KW-0969">Cilium</keyword>
<evidence type="ECO:0000256" key="10">
    <source>
        <dbReference type="ARBA" id="ARBA00023170"/>
    </source>
</evidence>
<name>Q9N2S6_CAEEL</name>
<dbReference type="AGR" id="WB:WBGene00006209"/>
<dbReference type="GO" id="GO:0007186">
    <property type="term" value="P:G protein-coupled receptor signaling pathway"/>
    <property type="evidence" value="ECO:0000318"/>
    <property type="project" value="GO_Central"/>
</dbReference>
<dbReference type="CTD" id="189408"/>
<organism evidence="20 21">
    <name type="scientific">Caenorhabditis elegans</name>
    <dbReference type="NCBI Taxonomy" id="6239"/>
    <lineage>
        <taxon>Eukaryota</taxon>
        <taxon>Metazoa</taxon>
        <taxon>Ecdysozoa</taxon>
        <taxon>Nematoda</taxon>
        <taxon>Chromadorea</taxon>
        <taxon>Rhabditida</taxon>
        <taxon>Rhabditina</taxon>
        <taxon>Rhabditomorpha</taxon>
        <taxon>Rhabditoidea</taxon>
        <taxon>Rhabditidae</taxon>
        <taxon>Peloderinae</taxon>
        <taxon>Caenorhabditis</taxon>
    </lineage>
</organism>
<dbReference type="KEGG" id="cel:CELE_Y9C9A.2"/>
<keyword evidence="2" id="KW-1003">Cell membrane</keyword>
<feature type="transmembrane region" description="Helical" evidence="19">
    <location>
        <begin position="253"/>
        <end position="277"/>
    </location>
</feature>
<evidence type="ECO:0000256" key="14">
    <source>
        <dbReference type="ARBA" id="ARBA00061678"/>
    </source>
</evidence>
<dbReference type="HOGENOM" id="CLU_036335_2_0_1"/>
<feature type="transmembrane region" description="Helical" evidence="19">
    <location>
        <begin position="289"/>
        <end position="307"/>
    </location>
</feature>
<feature type="transmembrane region" description="Helical" evidence="19">
    <location>
        <begin position="197"/>
        <end position="224"/>
    </location>
</feature>
<keyword evidence="11" id="KW-0325">Glycoprotein</keyword>
<evidence type="ECO:0000256" key="8">
    <source>
        <dbReference type="ARBA" id="ARBA00023069"/>
    </source>
</evidence>
<keyword evidence="7 19" id="KW-1133">Transmembrane helix</keyword>
<dbReference type="PANTHER" id="PTHR22943:SF39">
    <property type="entry name" value="SEVEN TM RECEPTOR"/>
    <property type="match status" value="1"/>
</dbReference>
<dbReference type="GeneID" id="189408"/>
<evidence type="ECO:0000256" key="11">
    <source>
        <dbReference type="ARBA" id="ARBA00023180"/>
    </source>
</evidence>
<proteinExistence type="inferred from homology"/>
<comment type="function">
    <text evidence="13">An odorant receptor which affects chemotaxis to the volatile odorant diacetyl. Specifies AWA neuronal cell fate via the odr-7 pathway.</text>
</comment>
<dbReference type="OrthoDB" id="5811365at2759"/>
<feature type="transmembrane region" description="Helical" evidence="19">
    <location>
        <begin position="12"/>
        <end position="31"/>
    </location>
</feature>
<protein>
    <recommendedName>
        <fullName evidence="16">Serpentine receptor class r-10</fullName>
    </recommendedName>
    <alternativeName>
        <fullName evidence="17">Odorant response abnormal protein 10</fullName>
    </alternativeName>
    <alternativeName>
        <fullName evidence="18">Olfactory receptor 10</fullName>
    </alternativeName>
</protein>
<dbReference type="UCSC" id="Y9C9A.2">
    <property type="organism name" value="c. elegans"/>
</dbReference>
<evidence type="ECO:0000256" key="1">
    <source>
        <dbReference type="ARBA" id="ARBA00004272"/>
    </source>
</evidence>
<dbReference type="PaxDb" id="6239-Y9C9A.2"/>
<gene>
    <name evidence="20 22" type="primary">str-164</name>
    <name evidence="20" type="ORF">CELE_Y9C9A.2</name>
    <name evidence="22" type="ORF">Y9C9A.2</name>
</gene>
<keyword evidence="9 19" id="KW-0472">Membrane</keyword>
<evidence type="ECO:0000256" key="18">
    <source>
        <dbReference type="ARBA" id="ARBA00082489"/>
    </source>
</evidence>
<evidence type="ECO:0000256" key="13">
    <source>
        <dbReference type="ARBA" id="ARBA00054965"/>
    </source>
</evidence>
<dbReference type="PANTHER" id="PTHR22943">
    <property type="entry name" value="7-TRANSMEMBRANE DOMAIN RECEPTOR C.ELEGANS"/>
    <property type="match status" value="1"/>
</dbReference>
<keyword evidence="12" id="KW-0966">Cell projection</keyword>
<evidence type="ECO:0000256" key="6">
    <source>
        <dbReference type="ARBA" id="ARBA00022725"/>
    </source>
</evidence>
<dbReference type="Pfam" id="PF10326">
    <property type="entry name" value="7TM_GPCR_Str"/>
    <property type="match status" value="1"/>
</dbReference>
<dbReference type="EMBL" id="BX284604">
    <property type="protein sequence ID" value="CCD68685.1"/>
    <property type="molecule type" value="Genomic_DNA"/>
</dbReference>
<evidence type="ECO:0000256" key="5">
    <source>
        <dbReference type="ARBA" id="ARBA00022692"/>
    </source>
</evidence>
<evidence type="ECO:0000256" key="3">
    <source>
        <dbReference type="ARBA" id="ARBA00022500"/>
    </source>
</evidence>
<dbReference type="PhylomeDB" id="Q9N2S6"/>
<dbReference type="GO" id="GO:0042048">
    <property type="term" value="P:olfactory behavior"/>
    <property type="evidence" value="ECO:0000318"/>
    <property type="project" value="GO_Central"/>
</dbReference>
<evidence type="ECO:0000256" key="12">
    <source>
        <dbReference type="ARBA" id="ARBA00023273"/>
    </source>
</evidence>
<dbReference type="AlphaFoldDB" id="Q9N2S6"/>
<keyword evidence="4" id="KW-0716">Sensory transduction</keyword>
<dbReference type="OMA" id="CIWRING"/>
<dbReference type="SUPFAM" id="SSF81321">
    <property type="entry name" value="Family A G protein-coupled receptor-like"/>
    <property type="match status" value="1"/>
</dbReference>
<evidence type="ECO:0000256" key="2">
    <source>
        <dbReference type="ARBA" id="ARBA00022475"/>
    </source>
</evidence>
<evidence type="ECO:0000256" key="7">
    <source>
        <dbReference type="ARBA" id="ARBA00022989"/>
    </source>
</evidence>
<keyword evidence="3" id="KW-0145">Chemotaxis</keyword>
<accession>Q9N2S6</accession>
<feature type="transmembrane region" description="Helical" evidence="19">
    <location>
        <begin position="43"/>
        <end position="66"/>
    </location>
</feature>
<dbReference type="GO" id="GO:0005886">
    <property type="term" value="C:plasma membrane"/>
    <property type="evidence" value="ECO:0000318"/>
    <property type="project" value="GO_Central"/>
</dbReference>
<keyword evidence="6" id="KW-0552">Olfaction</keyword>
<dbReference type="RefSeq" id="NP_500683.1">
    <property type="nucleotide sequence ID" value="NM_068282.1"/>
</dbReference>
<evidence type="ECO:0000256" key="17">
    <source>
        <dbReference type="ARBA" id="ARBA00078653"/>
    </source>
</evidence>
<comment type="subunit">
    <text evidence="15">Interacts with odr-4.</text>
</comment>
<dbReference type="InterPro" id="IPR019428">
    <property type="entry name" value="7TM_GPCR_serpentine_rcpt_Str"/>
</dbReference>
<feature type="transmembrane region" description="Helical" evidence="19">
    <location>
        <begin position="90"/>
        <end position="117"/>
    </location>
</feature>
<evidence type="ECO:0000313" key="22">
    <source>
        <dbReference type="WormBase" id="Y9C9A.2"/>
    </source>
</evidence>
<dbReference type="eggNOG" id="ENOG502TGSZ">
    <property type="taxonomic scope" value="Eukaryota"/>
</dbReference>
<keyword evidence="10 20" id="KW-0675">Receptor</keyword>
<dbReference type="InParanoid" id="Q9N2S6"/>
<dbReference type="GO" id="GO:0060170">
    <property type="term" value="C:ciliary membrane"/>
    <property type="evidence" value="ECO:0007669"/>
    <property type="project" value="UniProtKB-SubCell"/>
</dbReference>
<feature type="transmembrane region" description="Helical" evidence="19">
    <location>
        <begin position="129"/>
        <end position="154"/>
    </location>
</feature>
<reference evidence="20 21" key="1">
    <citation type="journal article" date="1998" name="Science">
        <title>Genome sequence of the nematode C. elegans: a platform for investigating biology.</title>
        <authorList>
            <consortium name="The C. elegans sequencing consortium"/>
            <person name="Sulson J.E."/>
            <person name="Waterston R."/>
        </authorList>
    </citation>
    <scope>NUCLEOTIDE SEQUENCE [LARGE SCALE GENOMIC DNA]</scope>
    <source>
        <strain evidence="20 21">Bristol N2</strain>
    </source>
</reference>
<evidence type="ECO:0000256" key="19">
    <source>
        <dbReference type="SAM" id="Phobius"/>
    </source>
</evidence>
<dbReference type="GO" id="GO:0006935">
    <property type="term" value="P:chemotaxis"/>
    <property type="evidence" value="ECO:0007669"/>
    <property type="project" value="UniProtKB-KW"/>
</dbReference>
<evidence type="ECO:0000256" key="15">
    <source>
        <dbReference type="ARBA" id="ARBA00064300"/>
    </source>
</evidence>
<evidence type="ECO:0000256" key="16">
    <source>
        <dbReference type="ARBA" id="ARBA00067967"/>
    </source>
</evidence>
<dbReference type="GO" id="GO:0038022">
    <property type="term" value="F:G protein-coupled olfactory receptor activity"/>
    <property type="evidence" value="ECO:0000318"/>
    <property type="project" value="GO_Central"/>
</dbReference>
<comment type="subcellular location">
    <subcellularLocation>
        <location evidence="1">Cell projection</location>
        <location evidence="1">Cilium membrane</location>
        <topology evidence="1">Multi-pass membrane protein</topology>
    </subcellularLocation>
</comment>
<evidence type="ECO:0000256" key="4">
    <source>
        <dbReference type="ARBA" id="ARBA00022606"/>
    </source>
</evidence>